<dbReference type="RefSeq" id="WP_166121525.1">
    <property type="nucleotide sequence ID" value="NZ_JAPIUX010000005.1"/>
</dbReference>
<dbReference type="InterPro" id="IPR028098">
    <property type="entry name" value="Glyco_trans_4-like_N"/>
</dbReference>
<dbReference type="Proteomes" id="UP001526446">
    <property type="component" value="Unassembled WGS sequence"/>
</dbReference>
<dbReference type="GO" id="GO:0016757">
    <property type="term" value="F:glycosyltransferase activity"/>
    <property type="evidence" value="ECO:0007669"/>
    <property type="project" value="UniProtKB-KW"/>
</dbReference>
<keyword evidence="2" id="KW-0808">Transferase</keyword>
<evidence type="ECO:0000259" key="1">
    <source>
        <dbReference type="Pfam" id="PF13439"/>
    </source>
</evidence>
<dbReference type="EC" id="2.4.-.-" evidence="2"/>
<dbReference type="InterPro" id="IPR050194">
    <property type="entry name" value="Glycosyltransferase_grp1"/>
</dbReference>
<proteinExistence type="predicted"/>
<sequence>MALTLNRLVDYLERQGIEVLVFAPVGKHPAFSHHGTLVPIPSIPLPRRPEYRLASGLTPKALETLRAFKPDLIHVAVAPDLIGFSAWRAAKRWNIPLVASYHTRYEAQLGHYWYVAALKGLMASYLRRFYGVCREVYVPCQSMMDTLLEDGLRDNFRLWLRGVDVVQFNPAKRSAAWRAKLGIGKDYSPHTLSHVCFEDA</sequence>
<dbReference type="Gene3D" id="3.40.50.2000">
    <property type="entry name" value="Glycogen Phosphorylase B"/>
    <property type="match status" value="1"/>
</dbReference>
<gene>
    <name evidence="2" type="ORF">OQ252_07545</name>
</gene>
<dbReference type="PANTHER" id="PTHR45947">
    <property type="entry name" value="SULFOQUINOVOSYL TRANSFERASE SQD2"/>
    <property type="match status" value="1"/>
</dbReference>
<comment type="caution">
    <text evidence="2">The sequence shown here is derived from an EMBL/GenBank/DDBJ whole genome shotgun (WGS) entry which is preliminary data.</text>
</comment>
<dbReference type="Pfam" id="PF13439">
    <property type="entry name" value="Glyco_transf_4"/>
    <property type="match status" value="1"/>
</dbReference>
<dbReference type="EMBL" id="JAPIUX010000005">
    <property type="protein sequence ID" value="MCX2561248.1"/>
    <property type="molecule type" value="Genomic_DNA"/>
</dbReference>
<accession>A0ABT3Q7I1</accession>
<feature type="domain" description="Glycosyltransferase subfamily 4-like N-terminal" evidence="1">
    <location>
        <begin position="5"/>
        <end position="165"/>
    </location>
</feature>
<dbReference type="SUPFAM" id="SSF53756">
    <property type="entry name" value="UDP-Glycosyltransferase/glycogen phosphorylase"/>
    <property type="match status" value="1"/>
</dbReference>
<keyword evidence="2" id="KW-0328">Glycosyltransferase</keyword>
<reference evidence="2 3" key="1">
    <citation type="submission" date="2022-11" db="EMBL/GenBank/DDBJ databases">
        <title>Genome sequencing of Acetobacter type strain.</title>
        <authorList>
            <person name="Heo J."/>
            <person name="Lee D."/>
            <person name="Han B.-H."/>
            <person name="Hong S.-B."/>
            <person name="Kwon S.-W."/>
        </authorList>
    </citation>
    <scope>NUCLEOTIDE SEQUENCE [LARGE SCALE GENOMIC DNA]</scope>
    <source>
        <strain evidence="2 3">KACC 21251</strain>
    </source>
</reference>
<keyword evidence="3" id="KW-1185">Reference proteome</keyword>
<organism evidence="2 3">
    <name type="scientific">Acetobacter farinalis</name>
    <dbReference type="NCBI Taxonomy" id="1260984"/>
    <lineage>
        <taxon>Bacteria</taxon>
        <taxon>Pseudomonadati</taxon>
        <taxon>Pseudomonadota</taxon>
        <taxon>Alphaproteobacteria</taxon>
        <taxon>Acetobacterales</taxon>
        <taxon>Acetobacteraceae</taxon>
        <taxon>Acetobacter</taxon>
    </lineage>
</organism>
<name>A0ABT3Q7I1_9PROT</name>
<evidence type="ECO:0000313" key="2">
    <source>
        <dbReference type="EMBL" id="MCX2561248.1"/>
    </source>
</evidence>
<protein>
    <submittedName>
        <fullName evidence="2">Glycosyltransferase</fullName>
        <ecNumber evidence="2">2.4.-.-</ecNumber>
    </submittedName>
</protein>
<dbReference type="PANTHER" id="PTHR45947:SF3">
    <property type="entry name" value="SULFOQUINOVOSYL TRANSFERASE SQD2"/>
    <property type="match status" value="1"/>
</dbReference>
<evidence type="ECO:0000313" key="3">
    <source>
        <dbReference type="Proteomes" id="UP001526446"/>
    </source>
</evidence>